<dbReference type="Proteomes" id="UP000237073">
    <property type="component" value="Unassembled WGS sequence"/>
</dbReference>
<organism evidence="12 13">
    <name type="scientific">Superficieibacter electus</name>
    <dbReference type="NCBI Taxonomy" id="2022662"/>
    <lineage>
        <taxon>Bacteria</taxon>
        <taxon>Pseudomonadati</taxon>
        <taxon>Pseudomonadota</taxon>
        <taxon>Gammaproteobacteria</taxon>
        <taxon>Enterobacterales</taxon>
        <taxon>Enterobacteriaceae</taxon>
        <taxon>Superficieibacter</taxon>
    </lineage>
</organism>
<reference evidence="12 13" key="1">
    <citation type="submission" date="2018-01" db="EMBL/GenBank/DDBJ databases">
        <title>Superficieibacter electus gen. nov., sp. nov., an extended-spectrum beta-lactamase possessing member of the Enterobacteriaceae family, isolated from intensive care unit surfaces.</title>
        <authorList>
            <person name="Potter R.F."/>
            <person name="D'Souza A.W."/>
        </authorList>
    </citation>
    <scope>NUCLEOTIDE SEQUENCE [LARGE SCALE GENOMIC DNA]</scope>
    <source>
        <strain evidence="12 13">BP-2</strain>
    </source>
</reference>
<keyword evidence="6 10" id="KW-0460">Magnesium</keyword>
<dbReference type="Gene3D" id="2.70.98.10">
    <property type="match status" value="1"/>
</dbReference>
<dbReference type="PANTHER" id="PTHR46323:SF2">
    <property type="entry name" value="BETA-GALACTOSIDASE"/>
    <property type="match status" value="1"/>
</dbReference>
<dbReference type="Gene3D" id="3.20.20.80">
    <property type="entry name" value="Glycosidases"/>
    <property type="match status" value="1"/>
</dbReference>
<dbReference type="GO" id="GO:0004565">
    <property type="term" value="F:beta-galactosidase activity"/>
    <property type="evidence" value="ECO:0007669"/>
    <property type="project" value="UniProtKB-EC"/>
</dbReference>
<feature type="active site" description="Proton donor" evidence="10">
    <location>
        <position position="462"/>
    </location>
</feature>
<dbReference type="InterPro" id="IPR023230">
    <property type="entry name" value="Glyco_hydro_2_CS"/>
</dbReference>
<dbReference type="PROSITE" id="PS00608">
    <property type="entry name" value="GLYCOSYL_HYDROL_F2_2"/>
    <property type="match status" value="1"/>
</dbReference>
<keyword evidence="8 10" id="KW-0326">Glycosidase</keyword>
<dbReference type="SUPFAM" id="SSF51445">
    <property type="entry name" value="(Trans)glycosidases"/>
    <property type="match status" value="1"/>
</dbReference>
<dbReference type="PROSITE" id="PS00719">
    <property type="entry name" value="GLYCOSYL_HYDROL_F2_1"/>
    <property type="match status" value="1"/>
</dbReference>
<name>A0ABX4Z8L5_9ENTR</name>
<evidence type="ECO:0000256" key="10">
    <source>
        <dbReference type="HAMAP-Rule" id="MF_01687"/>
    </source>
</evidence>
<feature type="binding site" evidence="10">
    <location>
        <position position="103"/>
    </location>
    <ligand>
        <name>substrate</name>
    </ligand>
</feature>
<keyword evidence="5 10" id="KW-0378">Hydrolase</keyword>
<evidence type="ECO:0000256" key="7">
    <source>
        <dbReference type="ARBA" id="ARBA00023053"/>
    </source>
</evidence>
<dbReference type="InterPro" id="IPR006102">
    <property type="entry name" value="Ig-like_GH2"/>
</dbReference>
<feature type="active site" description="Nucleophile" evidence="10">
    <location>
        <position position="538"/>
    </location>
</feature>
<dbReference type="RefSeq" id="WP_103677977.1">
    <property type="nucleotide sequence ID" value="NZ_PQGE01000022.1"/>
</dbReference>
<feature type="binding site" evidence="10">
    <location>
        <position position="462"/>
    </location>
    <ligand>
        <name>Mg(2+)</name>
        <dbReference type="ChEBI" id="CHEBI:18420"/>
        <label>1</label>
    </ligand>
</feature>
<dbReference type="InterPro" id="IPR023933">
    <property type="entry name" value="Glyco_hydro_2_beta_Galsidase"/>
</dbReference>
<keyword evidence="7 10" id="KW-0915">Sodium</keyword>
<dbReference type="InterPro" id="IPR017853">
    <property type="entry name" value="GH"/>
</dbReference>
<dbReference type="InterPro" id="IPR006101">
    <property type="entry name" value="Glyco_hydro_2"/>
</dbReference>
<evidence type="ECO:0000256" key="6">
    <source>
        <dbReference type="ARBA" id="ARBA00022842"/>
    </source>
</evidence>
<dbReference type="InterPro" id="IPR011013">
    <property type="entry name" value="Gal_mutarotase_sf_dom"/>
</dbReference>
<dbReference type="PANTHER" id="PTHR46323">
    <property type="entry name" value="BETA-GALACTOSIDASE"/>
    <property type="match status" value="1"/>
</dbReference>
<comment type="subunit">
    <text evidence="10">Homotetramer.</text>
</comment>
<sequence>MSTGHDSLAAVLARRDWENPGVTQRNRLAAHPPFHSWRCTEDAQRNEASSHMISLNGDWKFAWFPSPEAVPESWVLTDLPDADTISVPSNWQMLGYDAPIYTNVTYPIAVNPPFVPAENATGCYSLTFNVDDSWLEDGQTRVIFDGVNSAFHLWCNGRWVGYGQDSRLPSDFDLSTYLQAGENRLAVLVLRWSDGTYLEDQDMWRMSGIFRDVSLLHKPTTQIADFHIRTHFNSEYTRARLEAEVRIAGHLQDDLQVELHLWKGASLIGQTISGLGSEAIDERGCYAERTTLCLNVDEPALWSAETPDLYRAVIQLRAASGDLIEAEACDVGFRDVRIENGLLKLNGKPLLIRGTNRHEHHPERGQVMDRETMIRDIVLMKQNNFNAVRCSHYPNHPLWYTLCDQYGLYVVDEANIETHGMVPMNRLTSDPDWLPAMSQRVTRMVQRDRNHPSIIIWSLGNESGHGNNHDALYRWLKSEDPSRPVQYEGGGADSAATDIICPMYARVDQEQPFPAASKWSIKRWLSLPGEQRPLILCEYAHAMGNSFGGFAKYWQAFRQFPRLQGGFVWDWVDQSLIKYDENGNPWSAYGGDFGDTPNDRQFCMNGLVFADRTPHPSLHEAKHEQQFFQFRLLAGEKYSIEVLSEYLFRHSDNEILHWTFSLDGTSLASGEVALDIAPQGRQVITLPDIPAPQTAGQRWLTVRVEQPRASAWSQAGHISAWQQWALEETLSVQQAPRASDAPALATDDNTFCVTLGDKRWQFCRQQGWLTQFWRNDEAQLLTPLRDQFTRAPLDNDIGVSEATRIDPNAWVERWKAAGHYRMEPALLHCSADKLADAVLITTAHAWQYQGATLFISRKTYRIDGHGKMQIDAGVDVASGTPHPARIGLSCQLAQVNECVNWLGLGPHENYPDRLSSACFDRWELPLEAMYTPYVFPSENGLRCGTRQLCYGAHQWRGDFQFNISRYSQRQLMETSHRHLLQAEAGTWLNLDGYHMGVGGDDSWSPSVSPEFQLSARHYNYQIIWE</sequence>
<feature type="binding site" evidence="10">
    <location>
        <position position="417"/>
    </location>
    <ligand>
        <name>Mg(2+)</name>
        <dbReference type="ChEBI" id="CHEBI:18420"/>
        <label>1</label>
    </ligand>
</feature>
<evidence type="ECO:0000313" key="12">
    <source>
        <dbReference type="EMBL" id="POP42021.1"/>
    </source>
</evidence>
<feature type="binding site" evidence="10">
    <location>
        <position position="598"/>
    </location>
    <ligand>
        <name>Mg(2+)</name>
        <dbReference type="ChEBI" id="CHEBI:18420"/>
        <label>2</label>
    </ligand>
</feature>
<feature type="site" description="Transition state stabilizer" evidence="10">
    <location>
        <position position="358"/>
    </location>
</feature>
<feature type="binding site" evidence="10">
    <location>
        <position position="605"/>
    </location>
    <ligand>
        <name>Na(+)</name>
        <dbReference type="ChEBI" id="CHEBI:29101"/>
    </ligand>
</feature>
<evidence type="ECO:0000256" key="8">
    <source>
        <dbReference type="ARBA" id="ARBA00023295"/>
    </source>
</evidence>
<dbReference type="InterPro" id="IPR008979">
    <property type="entry name" value="Galactose-bd-like_sf"/>
</dbReference>
<feature type="binding site" evidence="10">
    <location>
        <position position="462"/>
    </location>
    <ligand>
        <name>substrate</name>
    </ligand>
</feature>
<proteinExistence type="inferred from homology"/>
<dbReference type="EMBL" id="PQGE01000022">
    <property type="protein sequence ID" value="POP42021.1"/>
    <property type="molecule type" value="Genomic_DNA"/>
</dbReference>
<evidence type="ECO:0000256" key="1">
    <source>
        <dbReference type="ARBA" id="ARBA00001412"/>
    </source>
</evidence>
<evidence type="ECO:0000313" key="13">
    <source>
        <dbReference type="Proteomes" id="UP000237073"/>
    </source>
</evidence>
<dbReference type="Pfam" id="PF02837">
    <property type="entry name" value="Glyco_hydro_2_N"/>
    <property type="match status" value="1"/>
</dbReference>
<dbReference type="SMART" id="SM01038">
    <property type="entry name" value="Bgal_small_N"/>
    <property type="match status" value="1"/>
</dbReference>
<dbReference type="Pfam" id="PF02929">
    <property type="entry name" value="Bgal_small_N"/>
    <property type="match status" value="1"/>
</dbReference>
<comment type="cofactor">
    <cofactor evidence="10">
        <name>Na(+)</name>
        <dbReference type="ChEBI" id="CHEBI:29101"/>
    </cofactor>
    <text evidence="10">Binds 1 sodium ion per monomer.</text>
</comment>
<feature type="binding site" evidence="10">
    <location>
        <position position="202"/>
    </location>
    <ligand>
        <name>substrate</name>
    </ligand>
</feature>
<dbReference type="InterPro" id="IPR004199">
    <property type="entry name" value="B-gal_small/dom_5"/>
</dbReference>
<feature type="domain" description="Beta galactosidase small chain/" evidence="11">
    <location>
        <begin position="754"/>
        <end position="1025"/>
    </location>
</feature>
<dbReference type="InterPro" id="IPR050347">
    <property type="entry name" value="Bact_Beta-galactosidase"/>
</dbReference>
<feature type="binding site" evidence="10">
    <location>
        <position position="605"/>
    </location>
    <ligand>
        <name>substrate</name>
    </ligand>
</feature>
<feature type="binding site" evidence="10">
    <location>
        <position position="202"/>
    </location>
    <ligand>
        <name>Na(+)</name>
        <dbReference type="ChEBI" id="CHEBI:29101"/>
    </ligand>
</feature>
<feature type="binding site" evidence="10">
    <location>
        <begin position="538"/>
        <end position="541"/>
    </location>
    <ligand>
        <name>substrate</name>
    </ligand>
</feature>
<dbReference type="NCBIfam" id="NF007074">
    <property type="entry name" value="PRK09525.1"/>
    <property type="match status" value="1"/>
</dbReference>
<evidence type="ECO:0000256" key="3">
    <source>
        <dbReference type="ARBA" id="ARBA00012756"/>
    </source>
</evidence>
<dbReference type="Pfam" id="PF02836">
    <property type="entry name" value="Glyco_hydro_2_C"/>
    <property type="match status" value="1"/>
</dbReference>
<evidence type="ECO:0000256" key="4">
    <source>
        <dbReference type="ARBA" id="ARBA00022723"/>
    </source>
</evidence>
<dbReference type="SUPFAM" id="SSF49785">
    <property type="entry name" value="Galactose-binding domain-like"/>
    <property type="match status" value="1"/>
</dbReference>
<dbReference type="SUPFAM" id="SSF49303">
    <property type="entry name" value="beta-Galactosidase/glucuronidase domain"/>
    <property type="match status" value="2"/>
</dbReference>
<gene>
    <name evidence="10 12" type="primary">lacZ</name>
    <name evidence="12" type="ORF">CHU33_20800</name>
</gene>
<evidence type="ECO:0000256" key="9">
    <source>
        <dbReference type="ARBA" id="ARBA00032230"/>
    </source>
</evidence>
<dbReference type="Pfam" id="PF16353">
    <property type="entry name" value="LacZ_4"/>
    <property type="match status" value="1"/>
</dbReference>
<feature type="binding site" evidence="10">
    <location>
        <position position="1003"/>
    </location>
    <ligand>
        <name>substrate</name>
    </ligand>
</feature>
<dbReference type="InterPro" id="IPR006103">
    <property type="entry name" value="Glyco_hydro_2_cat"/>
</dbReference>
<dbReference type="PRINTS" id="PR00132">
    <property type="entry name" value="GLHYDRLASE2"/>
</dbReference>
<protein>
    <recommendedName>
        <fullName evidence="3 10">Beta-galactosidase</fullName>
        <shortName evidence="10">Beta-gal</shortName>
        <ecNumber evidence="3 10">3.2.1.23</ecNumber>
    </recommendedName>
    <alternativeName>
        <fullName evidence="9 10">Lactase</fullName>
    </alternativeName>
</protein>
<dbReference type="InterPro" id="IPR036156">
    <property type="entry name" value="Beta-gal/glucu_dom_sf"/>
</dbReference>
<dbReference type="Pfam" id="PF00703">
    <property type="entry name" value="Glyco_hydro_2"/>
    <property type="match status" value="1"/>
</dbReference>
<comment type="catalytic activity">
    <reaction evidence="1 10">
        <text>Hydrolysis of terminal non-reducing beta-D-galactose residues in beta-D-galactosides.</text>
        <dbReference type="EC" id="3.2.1.23"/>
    </reaction>
</comment>
<keyword evidence="4 10" id="KW-0479">Metal-binding</keyword>
<dbReference type="SUPFAM" id="SSF74650">
    <property type="entry name" value="Galactose mutarotase-like"/>
    <property type="match status" value="1"/>
</dbReference>
<dbReference type="InterPro" id="IPR006104">
    <property type="entry name" value="Glyco_hydro_2_N"/>
</dbReference>
<feature type="binding site" evidence="10">
    <location>
        <position position="419"/>
    </location>
    <ligand>
        <name>Mg(2+)</name>
        <dbReference type="ChEBI" id="CHEBI:18420"/>
        <label>1</label>
    </ligand>
</feature>
<evidence type="ECO:0000259" key="11">
    <source>
        <dbReference type="SMART" id="SM01038"/>
    </source>
</evidence>
<dbReference type="InterPro" id="IPR013783">
    <property type="entry name" value="Ig-like_fold"/>
</dbReference>
<feature type="binding site" evidence="10">
    <location>
        <position position="602"/>
    </location>
    <ligand>
        <name>Na(+)</name>
        <dbReference type="ChEBI" id="CHEBI:29101"/>
    </ligand>
</feature>
<dbReference type="Gene3D" id="2.60.40.10">
    <property type="entry name" value="Immunoglobulins"/>
    <property type="match status" value="2"/>
</dbReference>
<dbReference type="InterPro" id="IPR023232">
    <property type="entry name" value="Glyco_hydro_2_AS"/>
</dbReference>
<accession>A0ABX4Z8L5</accession>
<comment type="similarity">
    <text evidence="2 10">Belongs to the glycosyl hydrolase 2 family.</text>
</comment>
<evidence type="ECO:0000256" key="5">
    <source>
        <dbReference type="ARBA" id="ARBA00022801"/>
    </source>
</evidence>
<evidence type="ECO:0000256" key="2">
    <source>
        <dbReference type="ARBA" id="ARBA00007401"/>
    </source>
</evidence>
<dbReference type="InterPro" id="IPR014718">
    <property type="entry name" value="GH-type_carb-bd"/>
</dbReference>
<feature type="site" description="Transition state stabilizer" evidence="10">
    <location>
        <position position="392"/>
    </location>
</feature>
<dbReference type="EC" id="3.2.1.23" evidence="3 10"/>
<dbReference type="Gene3D" id="2.60.120.260">
    <property type="entry name" value="Galactose-binding domain-like"/>
    <property type="match status" value="1"/>
</dbReference>
<dbReference type="HAMAP" id="MF_01687">
    <property type="entry name" value="Beta_gal"/>
    <property type="match status" value="1"/>
</dbReference>
<dbReference type="InterPro" id="IPR032312">
    <property type="entry name" value="LacZ_4"/>
</dbReference>
<keyword evidence="13" id="KW-1185">Reference proteome</keyword>
<comment type="cofactor">
    <cofactor evidence="10">
        <name>Mg(2+)</name>
        <dbReference type="ChEBI" id="CHEBI:18420"/>
    </cofactor>
    <text evidence="10">Binds 2 magnesium ions per monomer.</text>
</comment>
<comment type="caution">
    <text evidence="12">The sequence shown here is derived from an EMBL/GenBank/DDBJ whole genome shotgun (WGS) entry which is preliminary data.</text>
</comment>